<gene>
    <name evidence="1" type="ordered locus">SNE_A02690</name>
</gene>
<dbReference type="Proteomes" id="UP000000496">
    <property type="component" value="Chromosome gsn.131"/>
</dbReference>
<reference evidence="1 2" key="2">
    <citation type="journal article" date="2011" name="Mol. Biol. Evol.">
        <title>Unity in variety--the pan-genome of the Chlamydiae.</title>
        <authorList>
            <person name="Collingro A."/>
            <person name="Tischler P."/>
            <person name="Weinmaier T."/>
            <person name="Penz T."/>
            <person name="Heinz E."/>
            <person name="Brunham R.C."/>
            <person name="Read T.D."/>
            <person name="Bavoil P.M."/>
            <person name="Sachse K."/>
            <person name="Kahane S."/>
            <person name="Friedman M.G."/>
            <person name="Rattei T."/>
            <person name="Myers G.S."/>
            <person name="Horn M."/>
        </authorList>
    </citation>
    <scope>NUCLEOTIDE SEQUENCE [LARGE SCALE GENOMIC DNA]</scope>
    <source>
        <strain evidence="2">ATCC VR-1471 / Z</strain>
    </source>
</reference>
<evidence type="ECO:0000313" key="2">
    <source>
        <dbReference type="Proteomes" id="UP000000496"/>
    </source>
</evidence>
<organism evidence="1 2">
    <name type="scientific">Simkania negevensis (strain ATCC VR-1471 / DSM 27360 / Z)</name>
    <dbReference type="NCBI Taxonomy" id="331113"/>
    <lineage>
        <taxon>Bacteria</taxon>
        <taxon>Pseudomonadati</taxon>
        <taxon>Chlamydiota</taxon>
        <taxon>Chlamydiia</taxon>
        <taxon>Parachlamydiales</taxon>
        <taxon>Simkaniaceae</taxon>
        <taxon>Simkania</taxon>
    </lineage>
</organism>
<name>F8L5Z9_SIMNZ</name>
<dbReference type="KEGG" id="sng:SNE_A02690"/>
<dbReference type="HOGENOM" id="CLU_2208293_0_0_0"/>
<dbReference type="AlphaFoldDB" id="F8L5Z9"/>
<evidence type="ECO:0000313" key="1">
    <source>
        <dbReference type="EMBL" id="CCB88146.1"/>
    </source>
</evidence>
<protein>
    <recommendedName>
        <fullName evidence="3">Transposase DDE domain-containing protein</fullName>
    </recommendedName>
</protein>
<dbReference type="STRING" id="331113.SNE_A02690"/>
<dbReference type="EMBL" id="FR872582">
    <property type="protein sequence ID" value="CCB88146.1"/>
    <property type="molecule type" value="Genomic_DNA"/>
</dbReference>
<keyword evidence="2" id="KW-1185">Reference proteome</keyword>
<reference key="1">
    <citation type="journal article" date="2011" name="Mol. Biol. Evol.">
        <title>Unity in variety -- the pan-genome of the Chlamydiae.</title>
        <authorList>
            <person name="Collingro A."/>
            <person name="Tischler P."/>
            <person name="Weinmaier T."/>
            <person name="Penz T."/>
            <person name="Heinz E."/>
            <person name="Brunham R.C."/>
            <person name="Read T.D."/>
            <person name="Bavoil P.M."/>
            <person name="Sachse K."/>
            <person name="Kahane S."/>
            <person name="Friedman M.G."/>
            <person name="Rattei T."/>
            <person name="Myers G.S.A."/>
            <person name="Horn M."/>
        </authorList>
    </citation>
    <scope>NUCLEOTIDE SEQUENCE</scope>
    <source>
        <strain>Z</strain>
    </source>
</reference>
<accession>F8L5Z9</accession>
<proteinExistence type="predicted"/>
<evidence type="ECO:0008006" key="3">
    <source>
        <dbReference type="Google" id="ProtNLM"/>
    </source>
</evidence>
<sequence>MTLAEVITVGLVSRRFFQGNIEIARMFLHELGYISNILSKSKLKRRLHNVPSFFWHLIVAHLSYQVEPCSKGFLIDSFPVSVCYNVCSNRRALFRGQKYIGTPFQKI</sequence>